<evidence type="ECO:0000256" key="1">
    <source>
        <dbReference type="SAM" id="SignalP"/>
    </source>
</evidence>
<dbReference type="OrthoDB" id="4823129at2"/>
<evidence type="ECO:0008006" key="4">
    <source>
        <dbReference type="Google" id="ProtNLM"/>
    </source>
</evidence>
<gene>
    <name evidence="2" type="ORF">N869_06375</name>
</gene>
<evidence type="ECO:0000313" key="2">
    <source>
        <dbReference type="EMBL" id="KGM09641.1"/>
    </source>
</evidence>
<dbReference type="AlphaFoldDB" id="A0A0A0BNV5"/>
<keyword evidence="3" id="KW-1185">Reference proteome</keyword>
<dbReference type="EMBL" id="AXCZ01000178">
    <property type="protein sequence ID" value="KGM09641.1"/>
    <property type="molecule type" value="Genomic_DNA"/>
</dbReference>
<dbReference type="Proteomes" id="UP000054314">
    <property type="component" value="Unassembled WGS sequence"/>
</dbReference>
<feature type="chain" id="PRO_5001959669" description="Adhesin domain-containing protein" evidence="1">
    <location>
        <begin position="26"/>
        <end position="219"/>
    </location>
</feature>
<reference evidence="2 3" key="1">
    <citation type="submission" date="2013-08" db="EMBL/GenBank/DDBJ databases">
        <title>Genome sequencing of Cellulomonas bogoriensis 69B4.</title>
        <authorList>
            <person name="Chen F."/>
            <person name="Li Y."/>
            <person name="Wang G."/>
        </authorList>
    </citation>
    <scope>NUCLEOTIDE SEQUENCE [LARGE SCALE GENOMIC DNA]</scope>
    <source>
        <strain evidence="2 3">69B4</strain>
    </source>
</reference>
<accession>A0A0A0BNV5</accession>
<feature type="signal peptide" evidence="1">
    <location>
        <begin position="1"/>
        <end position="25"/>
    </location>
</feature>
<organism evidence="2 3">
    <name type="scientific">Cellulomonas bogoriensis 69B4 = DSM 16987</name>
    <dbReference type="NCBI Taxonomy" id="1386082"/>
    <lineage>
        <taxon>Bacteria</taxon>
        <taxon>Bacillati</taxon>
        <taxon>Actinomycetota</taxon>
        <taxon>Actinomycetes</taxon>
        <taxon>Micrococcales</taxon>
        <taxon>Cellulomonadaceae</taxon>
        <taxon>Cellulomonas</taxon>
    </lineage>
</organism>
<keyword evidence="1" id="KW-0732">Signal</keyword>
<dbReference type="PROSITE" id="PS51257">
    <property type="entry name" value="PROKAR_LIPOPROTEIN"/>
    <property type="match status" value="1"/>
</dbReference>
<proteinExistence type="predicted"/>
<dbReference type="RefSeq" id="WP_035062213.1">
    <property type="nucleotide sequence ID" value="NZ_AXCZ01000178.1"/>
</dbReference>
<sequence length="219" mass="22128">MTRTLPTLATCALALGLVACTPDGADEPLTVPRGDADTAVLQLTGGAGSILVSAGADTDHLLEAEAVGAAPPEHTESDGTHVLTLDGDTTTVRLSDDVRWELDVRAGADDVDVDLPGTHLSRLVLSGGAGSISLTLGEPDTVVLVEETAGADRLAVRRPATVDVRVNVTSGVGQATVDGVLTEGVGAGTDLTTDGFDESSPFYDVTVAGGLGRLDIDTT</sequence>
<name>A0A0A0BNV5_9CELL</name>
<protein>
    <recommendedName>
        <fullName evidence="4">Adhesin domain-containing protein</fullName>
    </recommendedName>
</protein>
<comment type="caution">
    <text evidence="2">The sequence shown here is derived from an EMBL/GenBank/DDBJ whole genome shotgun (WGS) entry which is preliminary data.</text>
</comment>
<evidence type="ECO:0000313" key="3">
    <source>
        <dbReference type="Proteomes" id="UP000054314"/>
    </source>
</evidence>